<accession>A0A9P0KDY0</accession>
<evidence type="ECO:0000313" key="2">
    <source>
        <dbReference type="Proteomes" id="UP001152888"/>
    </source>
</evidence>
<dbReference type="Proteomes" id="UP001152888">
    <property type="component" value="Unassembled WGS sequence"/>
</dbReference>
<reference evidence="1" key="1">
    <citation type="submission" date="2022-03" db="EMBL/GenBank/DDBJ databases">
        <authorList>
            <person name="Sayadi A."/>
        </authorList>
    </citation>
    <scope>NUCLEOTIDE SEQUENCE</scope>
</reference>
<keyword evidence="2" id="KW-1185">Reference proteome</keyword>
<proteinExistence type="predicted"/>
<dbReference type="AlphaFoldDB" id="A0A9P0KDY0"/>
<organism evidence="1 2">
    <name type="scientific">Acanthoscelides obtectus</name>
    <name type="common">Bean weevil</name>
    <name type="synonym">Bruchus obtectus</name>
    <dbReference type="NCBI Taxonomy" id="200917"/>
    <lineage>
        <taxon>Eukaryota</taxon>
        <taxon>Metazoa</taxon>
        <taxon>Ecdysozoa</taxon>
        <taxon>Arthropoda</taxon>
        <taxon>Hexapoda</taxon>
        <taxon>Insecta</taxon>
        <taxon>Pterygota</taxon>
        <taxon>Neoptera</taxon>
        <taxon>Endopterygota</taxon>
        <taxon>Coleoptera</taxon>
        <taxon>Polyphaga</taxon>
        <taxon>Cucujiformia</taxon>
        <taxon>Chrysomeloidea</taxon>
        <taxon>Chrysomelidae</taxon>
        <taxon>Bruchinae</taxon>
        <taxon>Bruchini</taxon>
        <taxon>Acanthoscelides</taxon>
    </lineage>
</organism>
<gene>
    <name evidence="1" type="ORF">ACAOBT_LOCUS9321</name>
</gene>
<evidence type="ECO:0000313" key="1">
    <source>
        <dbReference type="EMBL" id="CAH1971215.1"/>
    </source>
</evidence>
<name>A0A9P0KDY0_ACAOB</name>
<comment type="caution">
    <text evidence="1">The sequence shown here is derived from an EMBL/GenBank/DDBJ whole genome shotgun (WGS) entry which is preliminary data.</text>
</comment>
<dbReference type="EMBL" id="CAKOFQ010006783">
    <property type="protein sequence ID" value="CAH1971215.1"/>
    <property type="molecule type" value="Genomic_DNA"/>
</dbReference>
<sequence length="74" mass="8751">MNLWMIVVWSTINILMKIYEILIARFQAKSSISVHDFHTTFEEIQGHNWKTNTLRPKVILLHTLEDDYGLVHAE</sequence>
<protein>
    <submittedName>
        <fullName evidence="1">Uncharacterized protein</fullName>
    </submittedName>
</protein>